<sequence>MIELMIDRKNGSVWDLGQVVTDITWKTSRQAKPASLDINYVNDGLVQSKEFEVENGDIVRFRKDNKDLFYGYVFSKEWGMDAQVKVMAYDQLRYLSSNDTYRFTNAKVEDIIQKIAKDFNLKIGTLANTGHTIPAMLEADKKLIDIICKALDSTLIATKQYFMFYDHFGELRLTNINDMLLKLAVGEDSLMTDFSYKKSIDNETYNRIKVVRDNKETGKRDVYLYQHGENIAQWGLLQLYEVADENMNPAQLKQLAQNLLELKNREQRTLSIDAIGDLRVRAGNTIYVNLPEEGLKPYLIDECTHKFSDGTHTMSLNMKVV</sequence>
<dbReference type="InterPro" id="IPR056937">
    <property type="entry name" value="YqbQ/XkdQ"/>
</dbReference>
<evidence type="ECO:0000259" key="1">
    <source>
        <dbReference type="Pfam" id="PF24032"/>
    </source>
</evidence>
<protein>
    <recommendedName>
        <fullName evidence="1">YqbQ/XkdQ domain-containing protein</fullName>
    </recommendedName>
</protein>
<dbReference type="AlphaFoldDB" id="A0A0M1NKW8"/>
<dbReference type="OrthoDB" id="1698671at2"/>
<name>A0A0M1NKW8_9BACL</name>
<feature type="domain" description="YqbQ/XkdQ" evidence="1">
    <location>
        <begin position="23"/>
        <end position="319"/>
    </location>
</feature>
<gene>
    <name evidence="2" type="ORF">AM231_19640</name>
</gene>
<organism evidence="2 3">
    <name type="scientific">Paenibacillus solani</name>
    <dbReference type="NCBI Taxonomy" id="1705565"/>
    <lineage>
        <taxon>Bacteria</taxon>
        <taxon>Bacillati</taxon>
        <taxon>Bacillota</taxon>
        <taxon>Bacilli</taxon>
        <taxon>Bacillales</taxon>
        <taxon>Paenibacillaceae</taxon>
        <taxon>Paenibacillus</taxon>
    </lineage>
</organism>
<proteinExistence type="predicted"/>
<comment type="caution">
    <text evidence="2">The sequence shown here is derived from an EMBL/GenBank/DDBJ whole genome shotgun (WGS) entry which is preliminary data.</text>
</comment>
<dbReference type="EMBL" id="LIUT01000003">
    <property type="protein sequence ID" value="KOR82524.1"/>
    <property type="molecule type" value="Genomic_DNA"/>
</dbReference>
<dbReference type="Proteomes" id="UP000036932">
    <property type="component" value="Unassembled WGS sequence"/>
</dbReference>
<accession>A0A0M1NKW8</accession>
<keyword evidence="3" id="KW-1185">Reference proteome</keyword>
<evidence type="ECO:0000313" key="3">
    <source>
        <dbReference type="Proteomes" id="UP000036932"/>
    </source>
</evidence>
<dbReference type="RefSeq" id="WP_054404122.1">
    <property type="nucleotide sequence ID" value="NZ_LIUT01000003.1"/>
</dbReference>
<dbReference type="Pfam" id="PF24032">
    <property type="entry name" value="YQBQ"/>
    <property type="match status" value="1"/>
</dbReference>
<reference evidence="3" key="1">
    <citation type="submission" date="2015-08" db="EMBL/GenBank/DDBJ databases">
        <title>Genome sequencing project for genomic taxonomy and phylogenomics of Bacillus-like bacteria.</title>
        <authorList>
            <person name="Liu B."/>
            <person name="Wang J."/>
            <person name="Zhu Y."/>
            <person name="Liu G."/>
            <person name="Chen Q."/>
            <person name="Chen Z."/>
            <person name="Lan J."/>
            <person name="Che J."/>
            <person name="Ge C."/>
            <person name="Shi H."/>
            <person name="Pan Z."/>
            <person name="Liu X."/>
        </authorList>
    </citation>
    <scope>NUCLEOTIDE SEQUENCE [LARGE SCALE GENOMIC DNA]</scope>
    <source>
        <strain evidence="3">FJAT-22460</strain>
    </source>
</reference>
<evidence type="ECO:0000313" key="2">
    <source>
        <dbReference type="EMBL" id="KOR82524.1"/>
    </source>
</evidence>
<dbReference type="SUPFAM" id="SSF69279">
    <property type="entry name" value="Phage tail proteins"/>
    <property type="match status" value="1"/>
</dbReference>
<dbReference type="PATRIC" id="fig|1705565.3.peg.5887"/>